<evidence type="ECO:0000313" key="3">
    <source>
        <dbReference type="Proteomes" id="UP000176682"/>
    </source>
</evidence>
<sequence length="90" mass="9749">MLSKGDWKLMKDMMVGTFNDGFNQVVVPVLEEISGRLGRVEHRLDGLEAEVNELSTKVDNCVASHLGGVLTATVPGGKHPVIVEKKVAFC</sequence>
<evidence type="ECO:0000256" key="1">
    <source>
        <dbReference type="SAM" id="Coils"/>
    </source>
</evidence>
<evidence type="ECO:0000313" key="2">
    <source>
        <dbReference type="EMBL" id="OGD79184.1"/>
    </source>
</evidence>
<organism evidence="2 3">
    <name type="scientific">Candidatus Collierbacteria bacterium RIFOXYB1_FULL_49_13</name>
    <dbReference type="NCBI Taxonomy" id="1817728"/>
    <lineage>
        <taxon>Bacteria</taxon>
        <taxon>Candidatus Collieribacteriota</taxon>
    </lineage>
</organism>
<proteinExistence type="predicted"/>
<feature type="coiled-coil region" evidence="1">
    <location>
        <begin position="30"/>
        <end position="64"/>
    </location>
</feature>
<reference evidence="2 3" key="1">
    <citation type="journal article" date="2016" name="Nat. Commun.">
        <title>Thousands of microbial genomes shed light on interconnected biogeochemical processes in an aquifer system.</title>
        <authorList>
            <person name="Anantharaman K."/>
            <person name="Brown C.T."/>
            <person name="Hug L.A."/>
            <person name="Sharon I."/>
            <person name="Castelle C.J."/>
            <person name="Probst A.J."/>
            <person name="Thomas B.C."/>
            <person name="Singh A."/>
            <person name="Wilkins M.J."/>
            <person name="Karaoz U."/>
            <person name="Brodie E.L."/>
            <person name="Williams K.H."/>
            <person name="Hubbard S.S."/>
            <person name="Banfield J.F."/>
        </authorList>
    </citation>
    <scope>NUCLEOTIDE SEQUENCE [LARGE SCALE GENOMIC DNA]</scope>
</reference>
<gene>
    <name evidence="2" type="ORF">A2368_04075</name>
</gene>
<dbReference type="EMBL" id="MFAM01000025">
    <property type="protein sequence ID" value="OGD79184.1"/>
    <property type="molecule type" value="Genomic_DNA"/>
</dbReference>
<dbReference type="Proteomes" id="UP000176682">
    <property type="component" value="Unassembled WGS sequence"/>
</dbReference>
<accession>A0A1F5FI20</accession>
<comment type="caution">
    <text evidence="2">The sequence shown here is derived from an EMBL/GenBank/DDBJ whole genome shotgun (WGS) entry which is preliminary data.</text>
</comment>
<name>A0A1F5FI20_9BACT</name>
<protein>
    <submittedName>
        <fullName evidence="2">Uncharacterized protein</fullName>
    </submittedName>
</protein>
<keyword evidence="1" id="KW-0175">Coiled coil</keyword>
<dbReference type="AlphaFoldDB" id="A0A1F5FI20"/>